<sequence length="230" mass="25819">ARLRVIAVRCSRTPNEATGVAHCLQFWDSKRGHMSRADSSVFSSASSHGVLQRQNNREERPISPERLCHQLPVRPLRKIVNEDTNSRVAAEHRGHTRRSQIKFRTTMEEDQQLSRSMPPAEDVLESFFPGILAHAQDSRPPSPYLSLEETIQTIQNAEGGVGVPRAATRPRAQTAARPTLFDEVANRYDAALQRRRDEALPPTLATDSAAPVRSSVPPSRRPLRRRIVNK</sequence>
<proteinExistence type="predicted"/>
<dbReference type="Proteomes" id="UP001219525">
    <property type="component" value="Unassembled WGS sequence"/>
</dbReference>
<feature type="compositionally biased region" description="Basic and acidic residues" evidence="1">
    <location>
        <begin position="55"/>
        <end position="66"/>
    </location>
</feature>
<organism evidence="2 3">
    <name type="scientific">Mycena pura</name>
    <dbReference type="NCBI Taxonomy" id="153505"/>
    <lineage>
        <taxon>Eukaryota</taxon>
        <taxon>Fungi</taxon>
        <taxon>Dikarya</taxon>
        <taxon>Basidiomycota</taxon>
        <taxon>Agaricomycotina</taxon>
        <taxon>Agaricomycetes</taxon>
        <taxon>Agaricomycetidae</taxon>
        <taxon>Agaricales</taxon>
        <taxon>Marasmiineae</taxon>
        <taxon>Mycenaceae</taxon>
        <taxon>Mycena</taxon>
    </lineage>
</organism>
<feature type="non-terminal residue" evidence="2">
    <location>
        <position position="1"/>
    </location>
</feature>
<comment type="caution">
    <text evidence="2">The sequence shown here is derived from an EMBL/GenBank/DDBJ whole genome shotgun (WGS) entry which is preliminary data.</text>
</comment>
<name>A0AAD6V7D4_9AGAR</name>
<feature type="compositionally biased region" description="Low complexity" evidence="1">
    <location>
        <begin position="208"/>
        <end position="218"/>
    </location>
</feature>
<keyword evidence="3" id="KW-1185">Reference proteome</keyword>
<dbReference type="EMBL" id="JARJCW010000069">
    <property type="protein sequence ID" value="KAJ7199184.1"/>
    <property type="molecule type" value="Genomic_DNA"/>
</dbReference>
<feature type="region of interest" description="Disordered" evidence="1">
    <location>
        <begin position="43"/>
        <end position="66"/>
    </location>
</feature>
<evidence type="ECO:0000256" key="1">
    <source>
        <dbReference type="SAM" id="MobiDB-lite"/>
    </source>
</evidence>
<feature type="compositionally biased region" description="Basic residues" evidence="1">
    <location>
        <begin position="221"/>
        <end position="230"/>
    </location>
</feature>
<dbReference type="AlphaFoldDB" id="A0AAD6V7D4"/>
<evidence type="ECO:0000313" key="3">
    <source>
        <dbReference type="Proteomes" id="UP001219525"/>
    </source>
</evidence>
<evidence type="ECO:0000313" key="2">
    <source>
        <dbReference type="EMBL" id="KAJ7199184.1"/>
    </source>
</evidence>
<gene>
    <name evidence="2" type="ORF">GGX14DRAFT_468218</name>
</gene>
<protein>
    <submittedName>
        <fullName evidence="2">Uncharacterized protein</fullName>
    </submittedName>
</protein>
<feature type="region of interest" description="Disordered" evidence="1">
    <location>
        <begin position="193"/>
        <end position="230"/>
    </location>
</feature>
<reference evidence="2" key="1">
    <citation type="submission" date="2023-03" db="EMBL/GenBank/DDBJ databases">
        <title>Massive genome expansion in bonnet fungi (Mycena s.s.) driven by repeated elements and novel gene families across ecological guilds.</title>
        <authorList>
            <consortium name="Lawrence Berkeley National Laboratory"/>
            <person name="Harder C.B."/>
            <person name="Miyauchi S."/>
            <person name="Viragh M."/>
            <person name="Kuo A."/>
            <person name="Thoen E."/>
            <person name="Andreopoulos B."/>
            <person name="Lu D."/>
            <person name="Skrede I."/>
            <person name="Drula E."/>
            <person name="Henrissat B."/>
            <person name="Morin E."/>
            <person name="Kohler A."/>
            <person name="Barry K."/>
            <person name="LaButti K."/>
            <person name="Morin E."/>
            <person name="Salamov A."/>
            <person name="Lipzen A."/>
            <person name="Mereny Z."/>
            <person name="Hegedus B."/>
            <person name="Baldrian P."/>
            <person name="Stursova M."/>
            <person name="Weitz H."/>
            <person name="Taylor A."/>
            <person name="Grigoriev I.V."/>
            <person name="Nagy L.G."/>
            <person name="Martin F."/>
            <person name="Kauserud H."/>
        </authorList>
    </citation>
    <scope>NUCLEOTIDE SEQUENCE</scope>
    <source>
        <strain evidence="2">9144</strain>
    </source>
</reference>
<feature type="non-terminal residue" evidence="2">
    <location>
        <position position="230"/>
    </location>
</feature>
<accession>A0AAD6V7D4</accession>